<dbReference type="InterPro" id="IPR011012">
    <property type="entry name" value="Longin-like_dom_sf"/>
</dbReference>
<keyword evidence="1" id="KW-0472">Membrane</keyword>
<dbReference type="SUPFAM" id="SSF64356">
    <property type="entry name" value="SNARE-like"/>
    <property type="match status" value="1"/>
</dbReference>
<evidence type="ECO:0000313" key="3">
    <source>
        <dbReference type="Proteomes" id="UP000775213"/>
    </source>
</evidence>
<evidence type="ECO:0000256" key="1">
    <source>
        <dbReference type="SAM" id="Phobius"/>
    </source>
</evidence>
<comment type="caution">
    <text evidence="2">The sequence shown here is derived from an EMBL/GenBank/DDBJ whole genome shotgun (WGS) entry which is preliminary data.</text>
</comment>
<keyword evidence="3" id="KW-1185">Reference proteome</keyword>
<organism evidence="2 3">
    <name type="scientific">Dendrobium chrysotoxum</name>
    <name type="common">Orchid</name>
    <dbReference type="NCBI Taxonomy" id="161865"/>
    <lineage>
        <taxon>Eukaryota</taxon>
        <taxon>Viridiplantae</taxon>
        <taxon>Streptophyta</taxon>
        <taxon>Embryophyta</taxon>
        <taxon>Tracheophyta</taxon>
        <taxon>Spermatophyta</taxon>
        <taxon>Magnoliopsida</taxon>
        <taxon>Liliopsida</taxon>
        <taxon>Asparagales</taxon>
        <taxon>Orchidaceae</taxon>
        <taxon>Epidendroideae</taxon>
        <taxon>Malaxideae</taxon>
        <taxon>Dendrobiinae</taxon>
        <taxon>Dendrobium</taxon>
    </lineage>
</organism>
<dbReference type="InterPro" id="IPR044783">
    <property type="entry name" value="PHYL"/>
</dbReference>
<proteinExistence type="predicted"/>
<dbReference type="PANTHER" id="PTHR47461">
    <property type="entry name" value="PHYTOLONGIN PHYL1.2"/>
    <property type="match status" value="1"/>
</dbReference>
<keyword evidence="1" id="KW-0812">Transmembrane</keyword>
<dbReference type="Gene3D" id="3.30.450.50">
    <property type="entry name" value="Longin domain"/>
    <property type="match status" value="1"/>
</dbReference>
<evidence type="ECO:0008006" key="4">
    <source>
        <dbReference type="Google" id="ProtNLM"/>
    </source>
</evidence>
<dbReference type="GO" id="GO:0016020">
    <property type="term" value="C:membrane"/>
    <property type="evidence" value="ECO:0007669"/>
    <property type="project" value="InterPro"/>
</dbReference>
<gene>
    <name evidence="2" type="ORF">IEQ34_010487</name>
</gene>
<dbReference type="EMBL" id="JAGFBR010000010">
    <property type="protein sequence ID" value="KAH0459824.1"/>
    <property type="molecule type" value="Genomic_DNA"/>
</dbReference>
<reference evidence="2 3" key="1">
    <citation type="journal article" date="2021" name="Hortic Res">
        <title>Chromosome-scale assembly of the Dendrobium chrysotoxum genome enhances the understanding of orchid evolution.</title>
        <authorList>
            <person name="Zhang Y."/>
            <person name="Zhang G.Q."/>
            <person name="Zhang D."/>
            <person name="Liu X.D."/>
            <person name="Xu X.Y."/>
            <person name="Sun W.H."/>
            <person name="Yu X."/>
            <person name="Zhu X."/>
            <person name="Wang Z.W."/>
            <person name="Zhao X."/>
            <person name="Zhong W.Y."/>
            <person name="Chen H."/>
            <person name="Yin W.L."/>
            <person name="Huang T."/>
            <person name="Niu S.C."/>
            <person name="Liu Z.J."/>
        </authorList>
    </citation>
    <scope>NUCLEOTIDE SEQUENCE [LARGE SCALE GENOMIC DNA]</scope>
    <source>
        <strain evidence="2">Lindl</strain>
    </source>
</reference>
<keyword evidence="1" id="KW-1133">Transmembrane helix</keyword>
<dbReference type="PANTHER" id="PTHR47461:SF1">
    <property type="entry name" value="PHYTOLONGIN PHYL1.2"/>
    <property type="match status" value="1"/>
</dbReference>
<protein>
    <recommendedName>
        <fullName evidence="4">VAMP-like protein</fullName>
    </recommendedName>
</protein>
<feature type="transmembrane region" description="Helical" evidence="1">
    <location>
        <begin position="174"/>
        <end position="193"/>
    </location>
</feature>
<dbReference type="AlphaFoldDB" id="A0AAV7GDG3"/>
<dbReference type="Proteomes" id="UP000775213">
    <property type="component" value="Unassembled WGS sequence"/>
</dbReference>
<name>A0AAV7GDG3_DENCH</name>
<accession>A0AAV7GDG3</accession>
<sequence>MDCSIGNSILFCSISRGNRILYTHGGDGELEALSAAALECAPPFHSRYSHTAGDRTFAYLIDDDGHTYFVITNSLAGSASAHRFLDLMRDSFHRASKNGVYDEVIPVVRRLIASLETLSRSGGGGDEKTKGDAAELWIDMPVRPAGSVPLQSSLTPRGWMQQNGRRLWWRHVKIVVAVDVLLCLVLLGIWLAVCRDRAMASFVPSVTFSFGSDTRVTLPESLLASPPTGGITFGSFTNSAFVTLGGPTPAEAAAYSPPQRRARATM</sequence>
<evidence type="ECO:0000313" key="2">
    <source>
        <dbReference type="EMBL" id="KAH0459824.1"/>
    </source>
</evidence>